<evidence type="ECO:0000313" key="1">
    <source>
        <dbReference type="EMBL" id="SBQ79344.1"/>
    </source>
</evidence>
<reference evidence="1" key="1">
    <citation type="submission" date="2016-05" db="EMBL/GenBank/DDBJ databases">
        <authorList>
            <person name="Lavstsen T."/>
            <person name="Jespersen J.S."/>
        </authorList>
    </citation>
    <scope>NUCLEOTIDE SEQUENCE</scope>
    <source>
        <tissue evidence="1">Brain</tissue>
    </source>
</reference>
<name>A0A1A8H7Y9_9TELE</name>
<dbReference type="EMBL" id="HAEC01011128">
    <property type="protein sequence ID" value="SBQ79344.1"/>
    <property type="molecule type" value="Transcribed_RNA"/>
</dbReference>
<feature type="non-terminal residue" evidence="1">
    <location>
        <position position="61"/>
    </location>
</feature>
<organism evidence="1">
    <name type="scientific">Nothobranchius korthausae</name>
    <dbReference type="NCBI Taxonomy" id="1143690"/>
    <lineage>
        <taxon>Eukaryota</taxon>
        <taxon>Metazoa</taxon>
        <taxon>Chordata</taxon>
        <taxon>Craniata</taxon>
        <taxon>Vertebrata</taxon>
        <taxon>Euteleostomi</taxon>
        <taxon>Actinopterygii</taxon>
        <taxon>Neopterygii</taxon>
        <taxon>Teleostei</taxon>
        <taxon>Neoteleostei</taxon>
        <taxon>Acanthomorphata</taxon>
        <taxon>Ovalentaria</taxon>
        <taxon>Atherinomorphae</taxon>
        <taxon>Cyprinodontiformes</taxon>
        <taxon>Nothobranchiidae</taxon>
        <taxon>Nothobranchius</taxon>
    </lineage>
</organism>
<sequence length="61" mass="6956">CVVLQHILTPKPQYMTNRDAPARQETTIRDKLLTQRPRASVYDAGGETDIRNSHELLNLPL</sequence>
<accession>A0A1A8H7Y9</accession>
<feature type="non-terminal residue" evidence="1">
    <location>
        <position position="1"/>
    </location>
</feature>
<reference evidence="1" key="2">
    <citation type="submission" date="2016-06" db="EMBL/GenBank/DDBJ databases">
        <title>The genome of a short-lived fish provides insights into sex chromosome evolution and the genetic control of aging.</title>
        <authorList>
            <person name="Reichwald K."/>
            <person name="Felder M."/>
            <person name="Petzold A."/>
            <person name="Koch P."/>
            <person name="Groth M."/>
            <person name="Platzer M."/>
        </authorList>
    </citation>
    <scope>NUCLEOTIDE SEQUENCE</scope>
    <source>
        <tissue evidence="1">Brain</tissue>
    </source>
</reference>
<gene>
    <name evidence="1" type="primary">Nfu_g_1_013334</name>
</gene>
<proteinExistence type="predicted"/>
<dbReference type="AlphaFoldDB" id="A0A1A8H7Y9"/>
<protein>
    <submittedName>
        <fullName evidence="1">Uncharacterized protein</fullName>
    </submittedName>
</protein>